<dbReference type="CDD" id="cd00671">
    <property type="entry name" value="ArgRS_core"/>
    <property type="match status" value="1"/>
</dbReference>
<dbReference type="NCBIfam" id="TIGR00456">
    <property type="entry name" value="argS"/>
    <property type="match status" value="1"/>
</dbReference>
<evidence type="ECO:0000256" key="4">
    <source>
        <dbReference type="ARBA" id="ARBA00022840"/>
    </source>
</evidence>
<comment type="catalytic activity">
    <reaction evidence="7 8">
        <text>tRNA(Arg) + L-arginine + ATP = L-arginyl-tRNA(Arg) + AMP + diphosphate</text>
        <dbReference type="Rhea" id="RHEA:20301"/>
        <dbReference type="Rhea" id="RHEA-COMP:9658"/>
        <dbReference type="Rhea" id="RHEA-COMP:9673"/>
        <dbReference type="ChEBI" id="CHEBI:30616"/>
        <dbReference type="ChEBI" id="CHEBI:32682"/>
        <dbReference type="ChEBI" id="CHEBI:33019"/>
        <dbReference type="ChEBI" id="CHEBI:78442"/>
        <dbReference type="ChEBI" id="CHEBI:78513"/>
        <dbReference type="ChEBI" id="CHEBI:456215"/>
        <dbReference type="EC" id="6.1.1.19"/>
    </reaction>
</comment>
<dbReference type="InterPro" id="IPR001278">
    <property type="entry name" value="Arg-tRNA-ligase"/>
</dbReference>
<organism evidence="12 13">
    <name type="scientific">Sporofaciens musculi</name>
    <dbReference type="NCBI Taxonomy" id="2681861"/>
    <lineage>
        <taxon>Bacteria</taxon>
        <taxon>Bacillati</taxon>
        <taxon>Bacillota</taxon>
        <taxon>Clostridia</taxon>
        <taxon>Lachnospirales</taxon>
        <taxon>Lachnospiraceae</taxon>
        <taxon>Sporofaciens</taxon>
    </lineage>
</organism>
<keyword evidence="2 8" id="KW-0436">Ligase</keyword>
<accession>A0A7X3MIC0</accession>
<dbReference type="InterPro" id="IPR036695">
    <property type="entry name" value="Arg-tRNA-synth_N_sf"/>
</dbReference>
<dbReference type="PANTHER" id="PTHR11956">
    <property type="entry name" value="ARGINYL-TRNA SYNTHETASE"/>
    <property type="match status" value="1"/>
</dbReference>
<dbReference type="InterPro" id="IPR014729">
    <property type="entry name" value="Rossmann-like_a/b/a_fold"/>
</dbReference>
<dbReference type="EMBL" id="WUQX01000001">
    <property type="protein sequence ID" value="MXP76966.1"/>
    <property type="molecule type" value="Genomic_DNA"/>
</dbReference>
<evidence type="ECO:0000256" key="8">
    <source>
        <dbReference type="HAMAP-Rule" id="MF_00123"/>
    </source>
</evidence>
<gene>
    <name evidence="8 12" type="primary">argS</name>
    <name evidence="12" type="ORF">GN277_16720</name>
</gene>
<protein>
    <recommendedName>
        <fullName evidence="8">Arginine--tRNA ligase</fullName>
        <ecNumber evidence="8">6.1.1.19</ecNumber>
    </recommendedName>
    <alternativeName>
        <fullName evidence="8">Arginyl-tRNA synthetase</fullName>
        <shortName evidence="8">ArgRS</shortName>
    </alternativeName>
</protein>
<dbReference type="InterPro" id="IPR005148">
    <property type="entry name" value="Arg-tRNA-synth_N"/>
</dbReference>
<dbReference type="SMART" id="SM01016">
    <property type="entry name" value="Arg_tRNA_synt_N"/>
    <property type="match status" value="1"/>
</dbReference>
<feature type="domain" description="Arginyl tRNA synthetase N-terminal" evidence="11">
    <location>
        <begin position="2"/>
        <end position="87"/>
    </location>
</feature>
<evidence type="ECO:0000256" key="9">
    <source>
        <dbReference type="RuleBase" id="RU363038"/>
    </source>
</evidence>
<dbReference type="Proteomes" id="UP000460412">
    <property type="component" value="Unassembled WGS sequence"/>
</dbReference>
<dbReference type="EC" id="6.1.1.19" evidence="8"/>
<proteinExistence type="inferred from homology"/>
<evidence type="ECO:0000256" key="7">
    <source>
        <dbReference type="ARBA" id="ARBA00049339"/>
    </source>
</evidence>
<evidence type="ECO:0000256" key="3">
    <source>
        <dbReference type="ARBA" id="ARBA00022741"/>
    </source>
</evidence>
<comment type="caution">
    <text evidence="12">The sequence shown here is derived from an EMBL/GenBank/DDBJ whole genome shotgun (WGS) entry which is preliminary data.</text>
</comment>
<keyword evidence="3 8" id="KW-0547">Nucleotide-binding</keyword>
<keyword evidence="5 8" id="KW-0648">Protein biosynthesis</keyword>
<name>A0A7X3MIC0_9FIRM</name>
<evidence type="ECO:0000313" key="12">
    <source>
        <dbReference type="EMBL" id="MXP76966.1"/>
    </source>
</evidence>
<dbReference type="PRINTS" id="PR01038">
    <property type="entry name" value="TRNASYNTHARG"/>
</dbReference>
<dbReference type="Gene3D" id="3.40.50.620">
    <property type="entry name" value="HUPs"/>
    <property type="match status" value="1"/>
</dbReference>
<evidence type="ECO:0000313" key="13">
    <source>
        <dbReference type="Proteomes" id="UP000460412"/>
    </source>
</evidence>
<comment type="subcellular location">
    <subcellularLocation>
        <location evidence="8">Cytoplasm</location>
    </subcellularLocation>
</comment>
<keyword evidence="13" id="KW-1185">Reference proteome</keyword>
<feature type="short sequence motif" description="'HIGH' region" evidence="8">
    <location>
        <begin position="123"/>
        <end position="133"/>
    </location>
</feature>
<dbReference type="InterPro" id="IPR035684">
    <property type="entry name" value="ArgRS_core"/>
</dbReference>
<evidence type="ECO:0000259" key="10">
    <source>
        <dbReference type="SMART" id="SM00836"/>
    </source>
</evidence>
<dbReference type="Pfam" id="PF05746">
    <property type="entry name" value="DALR_1"/>
    <property type="match status" value="1"/>
</dbReference>
<dbReference type="AlphaFoldDB" id="A0A7X3MIC0"/>
<feature type="domain" description="DALR anticodon binding" evidence="10">
    <location>
        <begin position="470"/>
        <end position="588"/>
    </location>
</feature>
<evidence type="ECO:0000256" key="2">
    <source>
        <dbReference type="ARBA" id="ARBA00022598"/>
    </source>
</evidence>
<evidence type="ECO:0000256" key="5">
    <source>
        <dbReference type="ARBA" id="ARBA00022917"/>
    </source>
</evidence>
<dbReference type="GO" id="GO:0006420">
    <property type="term" value="P:arginyl-tRNA aminoacylation"/>
    <property type="evidence" value="ECO:0007669"/>
    <property type="project" value="UniProtKB-UniRule"/>
</dbReference>
<dbReference type="GO" id="GO:0005737">
    <property type="term" value="C:cytoplasm"/>
    <property type="evidence" value="ECO:0007669"/>
    <property type="project" value="UniProtKB-SubCell"/>
</dbReference>
<dbReference type="PANTHER" id="PTHR11956:SF5">
    <property type="entry name" value="ARGININE--TRNA LIGASE, CYTOPLASMIC"/>
    <property type="match status" value="1"/>
</dbReference>
<evidence type="ECO:0000256" key="6">
    <source>
        <dbReference type="ARBA" id="ARBA00023146"/>
    </source>
</evidence>
<dbReference type="Pfam" id="PF03485">
    <property type="entry name" value="Arg_tRNA_synt_N"/>
    <property type="match status" value="1"/>
</dbReference>
<comment type="subunit">
    <text evidence="8">Monomer.</text>
</comment>
<sequence length="588" mass="66537">MRKIMDLIANELAAAFEAAGYDKEYAKVTLSNRPDLCEYQCNGAMAGAKAYRKAPIMIANDVVDRLSDSQCLAEVAAVKPGFINMKLKNEYVADYLNQMSEDKDLGLERAKAPKTVVVDYGGANVAKPLHVGHLRSAIIGEGIKRLARKMGHRVLGDIHLGDWGYQMGLIITELKEREPNLPYFQEDYKGEYPKEAPFTIGGLEEIYPKASSRAKEDEKYRQDALEATRLLQNGHRGYRAIWRHIMDVSVTDLKKNYESLNVEFDLWKGESDAQAYIPDMIERLKQEGYAHIDDGALVIDVQQESDTKEIPPCMIQKSDGASLYGTTDLATLIQRMEDYHPEQIIYLADKRQDLHFLQVFRAARKTGIVPETTKLEFLGFGTMNGKDGKPFKTREGGVMRLEKLIGEIVEEMHKKIAENRTVDADEAEETAKLVGMSAIKYGDLSNQAAKDYVFDVERFTSFEGNTGPYILYTIVRIKSILNKYQAQGKEIGKLKIEPAHDGNEKDLMLEVVKYNDVIETAFDELALHKICAYIYDLANAFNRFYHETKILTEEDETKQKGYIALLVLTKRVLEACIDVLGFEAPERM</sequence>
<dbReference type="InterPro" id="IPR008909">
    <property type="entry name" value="DALR_anticod-bd"/>
</dbReference>
<dbReference type="Pfam" id="PF00750">
    <property type="entry name" value="tRNA-synt_1d"/>
    <property type="match status" value="1"/>
</dbReference>
<dbReference type="RefSeq" id="WP_159752004.1">
    <property type="nucleotide sequence ID" value="NZ_WUQX01000001.1"/>
</dbReference>
<evidence type="ECO:0000256" key="1">
    <source>
        <dbReference type="ARBA" id="ARBA00005594"/>
    </source>
</evidence>
<dbReference type="SUPFAM" id="SSF47323">
    <property type="entry name" value="Anticodon-binding domain of a subclass of class I aminoacyl-tRNA synthetases"/>
    <property type="match status" value="1"/>
</dbReference>
<comment type="similarity">
    <text evidence="1 8 9">Belongs to the class-I aminoacyl-tRNA synthetase family.</text>
</comment>
<evidence type="ECO:0000259" key="11">
    <source>
        <dbReference type="SMART" id="SM01016"/>
    </source>
</evidence>
<dbReference type="Gene3D" id="1.10.730.10">
    <property type="entry name" value="Isoleucyl-tRNA Synthetase, Domain 1"/>
    <property type="match status" value="1"/>
</dbReference>
<dbReference type="SMART" id="SM00836">
    <property type="entry name" value="DALR_1"/>
    <property type="match status" value="1"/>
</dbReference>
<keyword evidence="6 8" id="KW-0030">Aminoacyl-tRNA synthetase</keyword>
<dbReference type="GO" id="GO:0005524">
    <property type="term" value="F:ATP binding"/>
    <property type="evidence" value="ECO:0007669"/>
    <property type="project" value="UniProtKB-UniRule"/>
</dbReference>
<dbReference type="Gene3D" id="3.30.1360.70">
    <property type="entry name" value="Arginyl tRNA synthetase N-terminal domain"/>
    <property type="match status" value="1"/>
</dbReference>
<dbReference type="SUPFAM" id="SSF55190">
    <property type="entry name" value="Arginyl-tRNA synthetase (ArgRS), N-terminal 'additional' domain"/>
    <property type="match status" value="1"/>
</dbReference>
<dbReference type="HAMAP" id="MF_00123">
    <property type="entry name" value="Arg_tRNA_synth"/>
    <property type="match status" value="1"/>
</dbReference>
<reference evidence="12 13" key="1">
    <citation type="submission" date="2019-12" db="EMBL/GenBank/DDBJ databases">
        <title>Sporaefaciens musculi gen. nov., sp. nov., a novel bacterium isolated from the caecum of an obese mouse.</title>
        <authorList>
            <person name="Rasmussen T.S."/>
            <person name="Streidl T."/>
            <person name="Hitch T.C.A."/>
            <person name="Wortmann E."/>
            <person name="Deptula P."/>
            <person name="Hansen M."/>
            <person name="Nielsen D.S."/>
            <person name="Clavel T."/>
            <person name="Vogensen F.K."/>
        </authorList>
    </citation>
    <scope>NUCLEOTIDE SEQUENCE [LARGE SCALE GENOMIC DNA]</scope>
    <source>
        <strain evidence="12 13">WCA-9-b2</strain>
    </source>
</reference>
<keyword evidence="8" id="KW-0963">Cytoplasm</keyword>
<dbReference type="SUPFAM" id="SSF52374">
    <property type="entry name" value="Nucleotidylyl transferase"/>
    <property type="match status" value="1"/>
</dbReference>
<dbReference type="GO" id="GO:0004814">
    <property type="term" value="F:arginine-tRNA ligase activity"/>
    <property type="evidence" value="ECO:0007669"/>
    <property type="project" value="UniProtKB-UniRule"/>
</dbReference>
<dbReference type="InterPro" id="IPR009080">
    <property type="entry name" value="tRNAsynth_Ia_anticodon-bd"/>
</dbReference>
<keyword evidence="4 8" id="KW-0067">ATP-binding</keyword>